<comment type="caution">
    <text evidence="8">The sequence shown here is derived from an EMBL/GenBank/DDBJ whole genome shotgun (WGS) entry which is preliminary data.</text>
</comment>
<organism evidence="8 9">
    <name type="scientific">Ziziphus jujuba var. spinosa</name>
    <dbReference type="NCBI Taxonomy" id="714518"/>
    <lineage>
        <taxon>Eukaryota</taxon>
        <taxon>Viridiplantae</taxon>
        <taxon>Streptophyta</taxon>
        <taxon>Embryophyta</taxon>
        <taxon>Tracheophyta</taxon>
        <taxon>Spermatophyta</taxon>
        <taxon>Magnoliopsida</taxon>
        <taxon>eudicotyledons</taxon>
        <taxon>Gunneridae</taxon>
        <taxon>Pentapetalae</taxon>
        <taxon>rosids</taxon>
        <taxon>fabids</taxon>
        <taxon>Rosales</taxon>
        <taxon>Rhamnaceae</taxon>
        <taxon>Paliureae</taxon>
        <taxon>Ziziphus</taxon>
    </lineage>
</organism>
<feature type="domain" description="Lactate/malate dehydrogenase N-terminal" evidence="6">
    <location>
        <begin position="23"/>
        <end position="130"/>
    </location>
</feature>
<dbReference type="EMBL" id="JAEACU010000008">
    <property type="protein sequence ID" value="KAH7519651.1"/>
    <property type="molecule type" value="Genomic_DNA"/>
</dbReference>
<dbReference type="InterPro" id="IPR022383">
    <property type="entry name" value="Lactate/malate_DH_C"/>
</dbReference>
<dbReference type="GO" id="GO:0030060">
    <property type="term" value="F:L-malate dehydrogenase (NAD+) activity"/>
    <property type="evidence" value="ECO:0007669"/>
    <property type="project" value="UniProtKB-EC"/>
</dbReference>
<name>A0A978UXD5_ZIZJJ</name>
<dbReference type="SUPFAM" id="SSF56327">
    <property type="entry name" value="LDH C-terminal domain-like"/>
    <property type="match status" value="3"/>
</dbReference>
<dbReference type="InterPro" id="IPR010945">
    <property type="entry name" value="Malate_DH_type2"/>
</dbReference>
<dbReference type="Pfam" id="PF00056">
    <property type="entry name" value="Ldh_1_N"/>
    <property type="match status" value="1"/>
</dbReference>
<comment type="similarity">
    <text evidence="1">Belongs to the LDH/MDH superfamily. MDH type 2 family.</text>
</comment>
<dbReference type="Gene3D" id="3.90.110.10">
    <property type="entry name" value="Lactate dehydrogenase/glycoside hydrolase, family 4, C-terminal"/>
    <property type="match status" value="2"/>
</dbReference>
<evidence type="ECO:0000256" key="3">
    <source>
        <dbReference type="ARBA" id="ARBA00023002"/>
    </source>
</evidence>
<proteinExistence type="inferred from homology"/>
<evidence type="ECO:0000259" key="6">
    <source>
        <dbReference type="Pfam" id="PF00056"/>
    </source>
</evidence>
<keyword evidence="4" id="KW-0520">NAD</keyword>
<evidence type="ECO:0000313" key="9">
    <source>
        <dbReference type="Proteomes" id="UP000813462"/>
    </source>
</evidence>
<evidence type="ECO:0000259" key="7">
    <source>
        <dbReference type="Pfam" id="PF02866"/>
    </source>
</evidence>
<accession>A0A978UXD5</accession>
<dbReference type="FunFam" id="3.40.50.720:FF:000010">
    <property type="entry name" value="Malate dehydrogenase"/>
    <property type="match status" value="1"/>
</dbReference>
<comment type="catalytic activity">
    <reaction evidence="5">
        <text>(S)-malate + NAD(+) = oxaloacetate + NADH + H(+)</text>
        <dbReference type="Rhea" id="RHEA:21432"/>
        <dbReference type="ChEBI" id="CHEBI:15378"/>
        <dbReference type="ChEBI" id="CHEBI:15589"/>
        <dbReference type="ChEBI" id="CHEBI:16452"/>
        <dbReference type="ChEBI" id="CHEBI:57540"/>
        <dbReference type="ChEBI" id="CHEBI:57945"/>
        <dbReference type="EC" id="1.1.1.37"/>
    </reaction>
</comment>
<reference evidence="8" key="1">
    <citation type="journal article" date="2021" name="Front. Plant Sci.">
        <title>Chromosome-Scale Genome Assembly for Chinese Sour Jujube and Insights Into Its Genome Evolution and Domestication Signature.</title>
        <authorList>
            <person name="Shen L.-Y."/>
            <person name="Luo H."/>
            <person name="Wang X.-L."/>
            <person name="Wang X.-M."/>
            <person name="Qiu X.-J."/>
            <person name="Liu H."/>
            <person name="Zhou S.-S."/>
            <person name="Jia K.-H."/>
            <person name="Nie S."/>
            <person name="Bao Y.-T."/>
            <person name="Zhang R.-G."/>
            <person name="Yun Q.-Z."/>
            <person name="Chai Y.-H."/>
            <person name="Lu J.-Y."/>
            <person name="Li Y."/>
            <person name="Zhao S.-W."/>
            <person name="Mao J.-F."/>
            <person name="Jia S.-G."/>
            <person name="Mao Y.-M."/>
        </authorList>
    </citation>
    <scope>NUCLEOTIDE SEQUENCE</scope>
    <source>
        <strain evidence="8">AT0</strain>
        <tissue evidence="8">Leaf</tissue>
    </source>
</reference>
<dbReference type="Pfam" id="PF02866">
    <property type="entry name" value="Ldh_1_C"/>
    <property type="match status" value="3"/>
</dbReference>
<feature type="domain" description="Lactate/malate dehydrogenase C-terminal" evidence="7">
    <location>
        <begin position="140"/>
        <end position="198"/>
    </location>
</feature>
<evidence type="ECO:0000256" key="1">
    <source>
        <dbReference type="ARBA" id="ARBA00009613"/>
    </source>
</evidence>
<dbReference type="InterPro" id="IPR001252">
    <property type="entry name" value="Malate_DH_AS"/>
</dbReference>
<dbReference type="EC" id="1.1.1.37" evidence="2"/>
<dbReference type="InterPro" id="IPR001236">
    <property type="entry name" value="Lactate/malate_DH_N"/>
</dbReference>
<dbReference type="SUPFAM" id="SSF51735">
    <property type="entry name" value="NAD(P)-binding Rossmann-fold domains"/>
    <property type="match status" value="2"/>
</dbReference>
<protein>
    <recommendedName>
        <fullName evidence="2">malate dehydrogenase</fullName>
        <ecNumber evidence="2">1.1.1.37</ecNumber>
    </recommendedName>
</protein>
<sequence>MASSALSHDMPVAIFASAFFWEIGYAIAPMIARGVILGANQPVILHMLNTDAGALKEVKMELINAAFPLLKDVVATTDAKEACEGVNVAVMIGSLPENEGVESKDVMSKNVSTFDAQASALKEHADKNCKVERLFARFNSEFKTSVLQRDAAIFRARKRSSALSTASSTCDHVRDWLLGTPEGTWVSMGIYFDGSYGSFLVICDGTGECFIAYNLAQVLVVANPTNTNALILKEFAPSIPEKNITCLTRLDHNRALGQISERINVHVGDVKNVIIWGNHSSTQYPDVNHATVTTSSGEKSVRELVADDNWLNSEFITTVQQRGAAIIKARKLSSALSAASSACDHIRDWVLGTLKGKWVSMGVYSGGSYGIQPGLIYSFPVTCEKGEWSIVQGLKIDEFSRSKLDATALELIGEKALAYSCYRGNRQCYCSNDCKGLMLGANQPVILRMLDTDNNYEALKEFEMELSDAAFPLLEGVVDAKDAKKACKDVNVAVMIDVESTGGCESSKSEEHQWEKFARSIQQKNITYLTRLEHNRALGRISEKAEVHVSDVKNVIIRENDDSTLNVDVDHAIVTTSNGEKSVKAHVADDRWLKSKLHINSRTRKRSSALSTASSACDHVRDWLLGTPEGTWVSMGVYSGGSYGSFPVTCDGTGEWCIKGMMFDETTQKPIVDKKKKALGRS</sequence>
<feature type="domain" description="Lactate/malate dehydrogenase C-terminal" evidence="7">
    <location>
        <begin position="530"/>
        <end position="645"/>
    </location>
</feature>
<dbReference type="PANTHER" id="PTHR23382">
    <property type="entry name" value="MALATE DEHYDROGENASE"/>
    <property type="match status" value="1"/>
</dbReference>
<evidence type="ECO:0000313" key="8">
    <source>
        <dbReference type="EMBL" id="KAH7519651.1"/>
    </source>
</evidence>
<dbReference type="FunFam" id="3.90.110.10:FF:000002">
    <property type="entry name" value="Malate dehydrogenase"/>
    <property type="match status" value="1"/>
</dbReference>
<dbReference type="Gene3D" id="3.40.50.720">
    <property type="entry name" value="NAD(P)-binding Rossmann-like Domain"/>
    <property type="match status" value="2"/>
</dbReference>
<dbReference type="GO" id="GO:0006108">
    <property type="term" value="P:malate metabolic process"/>
    <property type="evidence" value="ECO:0007669"/>
    <property type="project" value="InterPro"/>
</dbReference>
<keyword evidence="3" id="KW-0560">Oxidoreductase</keyword>
<dbReference type="InterPro" id="IPR036291">
    <property type="entry name" value="NAD(P)-bd_dom_sf"/>
</dbReference>
<dbReference type="AlphaFoldDB" id="A0A978UXD5"/>
<evidence type="ECO:0000256" key="2">
    <source>
        <dbReference type="ARBA" id="ARBA00012995"/>
    </source>
</evidence>
<gene>
    <name evidence="8" type="ORF">FEM48_Zijuj08G0059700</name>
</gene>
<feature type="domain" description="Lactate/malate dehydrogenase C-terminal" evidence="7">
    <location>
        <begin position="248"/>
        <end position="414"/>
    </location>
</feature>
<dbReference type="InterPro" id="IPR015955">
    <property type="entry name" value="Lactate_DH/Glyco_Ohase_4_C"/>
</dbReference>
<evidence type="ECO:0000256" key="4">
    <source>
        <dbReference type="ARBA" id="ARBA00023027"/>
    </source>
</evidence>
<evidence type="ECO:0000256" key="5">
    <source>
        <dbReference type="ARBA" id="ARBA00048313"/>
    </source>
</evidence>
<dbReference type="PROSITE" id="PS00068">
    <property type="entry name" value="MDH"/>
    <property type="match status" value="1"/>
</dbReference>
<dbReference type="Proteomes" id="UP000813462">
    <property type="component" value="Unassembled WGS sequence"/>
</dbReference>